<dbReference type="Proteomes" id="UP001055167">
    <property type="component" value="Unassembled WGS sequence"/>
</dbReference>
<dbReference type="Pfam" id="PF11684">
    <property type="entry name" value="DUF3280"/>
    <property type="match status" value="1"/>
</dbReference>
<feature type="chain" id="PRO_5047051428" description="DUF2380 domain-containing protein" evidence="1">
    <location>
        <begin position="22"/>
        <end position="175"/>
    </location>
</feature>
<evidence type="ECO:0000313" key="2">
    <source>
        <dbReference type="EMBL" id="GJD50311.1"/>
    </source>
</evidence>
<name>A0ABQ4QY63_9HYPH</name>
<proteinExistence type="predicted"/>
<dbReference type="RefSeq" id="WP_128562507.1">
    <property type="nucleotide sequence ID" value="NZ_BPQH01000009.1"/>
</dbReference>
<reference evidence="2" key="2">
    <citation type="submission" date="2021-08" db="EMBL/GenBank/DDBJ databases">
        <authorList>
            <person name="Tani A."/>
            <person name="Ola A."/>
            <person name="Ogura Y."/>
            <person name="Katsura K."/>
            <person name="Hayashi T."/>
        </authorList>
    </citation>
    <scope>NUCLEOTIDE SEQUENCE</scope>
    <source>
        <strain evidence="2">KCTC 52305</strain>
    </source>
</reference>
<gene>
    <name evidence="2" type="ORF">OPKNFCMD_3050</name>
</gene>
<dbReference type="EMBL" id="BPQH01000009">
    <property type="protein sequence ID" value="GJD50311.1"/>
    <property type="molecule type" value="Genomic_DNA"/>
</dbReference>
<evidence type="ECO:0000313" key="3">
    <source>
        <dbReference type="Proteomes" id="UP001055167"/>
    </source>
</evidence>
<keyword evidence="3" id="KW-1185">Reference proteome</keyword>
<comment type="caution">
    <text evidence="2">The sequence shown here is derived from an EMBL/GenBank/DDBJ whole genome shotgun (WGS) entry which is preliminary data.</text>
</comment>
<organism evidence="2 3">
    <name type="scientific">Methylobacterium crusticola</name>
    <dbReference type="NCBI Taxonomy" id="1697972"/>
    <lineage>
        <taxon>Bacteria</taxon>
        <taxon>Pseudomonadati</taxon>
        <taxon>Pseudomonadota</taxon>
        <taxon>Alphaproteobacteria</taxon>
        <taxon>Hyphomicrobiales</taxon>
        <taxon>Methylobacteriaceae</taxon>
        <taxon>Methylobacterium</taxon>
    </lineage>
</organism>
<evidence type="ECO:0008006" key="4">
    <source>
        <dbReference type="Google" id="ProtNLM"/>
    </source>
</evidence>
<sequence>MLVARALSVLALLLSAAAALAAPEAAPSRRAAVFGIELAEPGAVGLRPLRPEDARRLALATATLEREVAAAGTLAPVDLGSQAAAIRRDAPLYKCEGCAERIALTAGAALAVYGYVQRNANQLLNLTITITEADSGKVLRGGQVVIRGDTDDTWLHGVRWLVKNRLLAEPLPSRS</sequence>
<dbReference type="InterPro" id="IPR021698">
    <property type="entry name" value="DUF3280"/>
</dbReference>
<keyword evidence="1" id="KW-0732">Signal</keyword>
<evidence type="ECO:0000256" key="1">
    <source>
        <dbReference type="SAM" id="SignalP"/>
    </source>
</evidence>
<accession>A0ABQ4QY63</accession>
<protein>
    <recommendedName>
        <fullName evidence="4">DUF2380 domain-containing protein</fullName>
    </recommendedName>
</protein>
<feature type="signal peptide" evidence="1">
    <location>
        <begin position="1"/>
        <end position="21"/>
    </location>
</feature>
<reference evidence="2" key="1">
    <citation type="journal article" date="2021" name="Front. Microbiol.">
        <title>Comprehensive Comparative Genomics and Phenotyping of Methylobacterium Species.</title>
        <authorList>
            <person name="Alessa O."/>
            <person name="Ogura Y."/>
            <person name="Fujitani Y."/>
            <person name="Takami H."/>
            <person name="Hayashi T."/>
            <person name="Sahin N."/>
            <person name="Tani A."/>
        </authorList>
    </citation>
    <scope>NUCLEOTIDE SEQUENCE</scope>
    <source>
        <strain evidence="2">KCTC 52305</strain>
    </source>
</reference>